<evidence type="ECO:0000313" key="7">
    <source>
        <dbReference type="Proteomes" id="UP000254677"/>
    </source>
</evidence>
<dbReference type="PANTHER" id="PTHR45586">
    <property type="entry name" value="TPR REPEAT-CONTAINING PROTEIN PA4667"/>
    <property type="match status" value="1"/>
</dbReference>
<dbReference type="SUPFAM" id="SSF48452">
    <property type="entry name" value="TPR-like"/>
    <property type="match status" value="1"/>
</dbReference>
<feature type="transmembrane region" description="Helical" evidence="4">
    <location>
        <begin position="417"/>
        <end position="434"/>
    </location>
</feature>
<feature type="transmembrane region" description="Helical" evidence="4">
    <location>
        <begin position="441"/>
        <end position="458"/>
    </location>
</feature>
<gene>
    <name evidence="6" type="ORF">NCTC13292_02477</name>
</gene>
<dbReference type="Pfam" id="PF13181">
    <property type="entry name" value="TPR_8"/>
    <property type="match status" value="1"/>
</dbReference>
<feature type="chain" id="PRO_5016573257" evidence="5">
    <location>
        <begin position="23"/>
        <end position="492"/>
    </location>
</feature>
<evidence type="ECO:0000256" key="4">
    <source>
        <dbReference type="SAM" id="Phobius"/>
    </source>
</evidence>
<evidence type="ECO:0000313" key="6">
    <source>
        <dbReference type="EMBL" id="STX43943.1"/>
    </source>
</evidence>
<dbReference type="EMBL" id="UGOA01000001">
    <property type="protein sequence ID" value="STX43943.1"/>
    <property type="molecule type" value="Genomic_DNA"/>
</dbReference>
<reference evidence="6 7" key="1">
    <citation type="submission" date="2018-06" db="EMBL/GenBank/DDBJ databases">
        <authorList>
            <consortium name="Pathogen Informatics"/>
            <person name="Doyle S."/>
        </authorList>
    </citation>
    <scope>NUCLEOTIDE SEQUENCE [LARGE SCALE GENOMIC DNA]</scope>
    <source>
        <strain evidence="6 7">NCTC13292</strain>
    </source>
</reference>
<accession>A0A378J836</accession>
<keyword evidence="1" id="KW-0677">Repeat</keyword>
<dbReference type="PROSITE" id="PS50005">
    <property type="entry name" value="TPR"/>
    <property type="match status" value="1"/>
</dbReference>
<protein>
    <submittedName>
        <fullName evidence="6">Predicted O-linked N-acetylglucosamine transferase, SPINDLY family</fullName>
    </submittedName>
</protein>
<evidence type="ECO:0000256" key="1">
    <source>
        <dbReference type="ARBA" id="ARBA00022737"/>
    </source>
</evidence>
<keyword evidence="4" id="KW-0472">Membrane</keyword>
<dbReference type="SMART" id="SM00028">
    <property type="entry name" value="TPR"/>
    <property type="match status" value="4"/>
</dbReference>
<feature type="signal peptide" evidence="5">
    <location>
        <begin position="1"/>
        <end position="22"/>
    </location>
</feature>
<dbReference type="Proteomes" id="UP000254677">
    <property type="component" value="Unassembled WGS sequence"/>
</dbReference>
<dbReference type="InterPro" id="IPR051012">
    <property type="entry name" value="CellSynth/LPSAsmb/PSIAsmb"/>
</dbReference>
<keyword evidence="7" id="KW-1185">Reference proteome</keyword>
<dbReference type="PANTHER" id="PTHR45586:SF1">
    <property type="entry name" value="LIPOPOLYSACCHARIDE ASSEMBLY PROTEIN B"/>
    <property type="match status" value="1"/>
</dbReference>
<feature type="transmembrane region" description="Helical" evidence="4">
    <location>
        <begin position="470"/>
        <end position="488"/>
    </location>
</feature>
<feature type="repeat" description="TPR" evidence="3">
    <location>
        <begin position="279"/>
        <end position="312"/>
    </location>
</feature>
<evidence type="ECO:0000256" key="3">
    <source>
        <dbReference type="PROSITE-ProRule" id="PRU00339"/>
    </source>
</evidence>
<evidence type="ECO:0000256" key="2">
    <source>
        <dbReference type="ARBA" id="ARBA00022803"/>
    </source>
</evidence>
<sequence>MQLSKFILILISSFFFINTAFSQEKPIEPKTIALNSEEQVKTILRNFSLLNWESKEKNLPIVLDKINQVKSKDEKSLLLARLYTIFPGKNDTNLNKAHELIENYLKMHPESHEGYLIYARIIREEHDLDFFRYRVAPSTQEIQENINYRKNALFNIEKSLKIKQTAEGYLLKAVFSDGDERIELLEKSISLDSNYYEAWRELIYELKSRHRYDEALSRLGEWIKSSQATELKIEILRKFAGVLKDQREPKKAIQVLNYALSARKKTGTNGLETSYSGIDGIYLDLARAYKDAKDTQHSVEYYQKYLVLDPKSWYVRFELAKLYHDHGLVNKAITQYEQVLAYHENDTSAIYNLGLLYEKIDEEKAKELFIKYIKLEINKEDEDSIKWVERAKSELQLMGVYNYPQSKKELKYLESKSSSFSKWLFLLLLLPFFWKYKKATRFIIVSSMTAAVVFISIIEAEASNPSLVKAFLYFIPVICTGTFLLYVFRKQQ</sequence>
<name>A0A378J836_9GAMM</name>
<dbReference type="GO" id="GO:0016740">
    <property type="term" value="F:transferase activity"/>
    <property type="evidence" value="ECO:0007669"/>
    <property type="project" value="UniProtKB-KW"/>
</dbReference>
<organism evidence="6 7">
    <name type="scientific">Legionella donaldsonii</name>
    <dbReference type="NCBI Taxonomy" id="45060"/>
    <lineage>
        <taxon>Bacteria</taxon>
        <taxon>Pseudomonadati</taxon>
        <taxon>Pseudomonadota</taxon>
        <taxon>Gammaproteobacteria</taxon>
        <taxon>Legionellales</taxon>
        <taxon>Legionellaceae</taxon>
        <taxon>Legionella</taxon>
    </lineage>
</organism>
<keyword evidence="2 3" id="KW-0802">TPR repeat</keyword>
<dbReference type="OrthoDB" id="255821at2"/>
<evidence type="ECO:0000256" key="5">
    <source>
        <dbReference type="SAM" id="SignalP"/>
    </source>
</evidence>
<dbReference type="AlphaFoldDB" id="A0A378J836"/>
<proteinExistence type="predicted"/>
<keyword evidence="5" id="KW-0732">Signal</keyword>
<dbReference type="RefSeq" id="WP_115222051.1">
    <property type="nucleotide sequence ID" value="NZ_CAXYJE010000002.1"/>
</dbReference>
<keyword evidence="4" id="KW-0812">Transmembrane</keyword>
<dbReference type="Gene3D" id="1.25.40.10">
    <property type="entry name" value="Tetratricopeptide repeat domain"/>
    <property type="match status" value="2"/>
</dbReference>
<keyword evidence="4" id="KW-1133">Transmembrane helix</keyword>
<dbReference type="InterPro" id="IPR019734">
    <property type="entry name" value="TPR_rpt"/>
</dbReference>
<keyword evidence="6" id="KW-0808">Transferase</keyword>
<dbReference type="InterPro" id="IPR011990">
    <property type="entry name" value="TPR-like_helical_dom_sf"/>
</dbReference>